<dbReference type="InterPro" id="IPR044048">
    <property type="entry name" value="Big_12"/>
</dbReference>
<evidence type="ECO:0000313" key="4">
    <source>
        <dbReference type="EMBL" id="SHJ21194.1"/>
    </source>
</evidence>
<dbReference type="SUPFAM" id="SSF69318">
    <property type="entry name" value="Integrin alpha N-terminal domain"/>
    <property type="match status" value="1"/>
</dbReference>
<accession>A0ABY1IIF4</accession>
<evidence type="ECO:0000256" key="1">
    <source>
        <dbReference type="ARBA" id="ARBA00022729"/>
    </source>
</evidence>
<dbReference type="Pfam" id="PF01839">
    <property type="entry name" value="FG-GAP"/>
    <property type="match status" value="1"/>
</dbReference>
<organism evidence="4 5">
    <name type="scientific">Aureimonas altamirensis DSM 21988</name>
    <dbReference type="NCBI Taxonomy" id="1121026"/>
    <lineage>
        <taxon>Bacteria</taxon>
        <taxon>Pseudomonadati</taxon>
        <taxon>Pseudomonadota</taxon>
        <taxon>Alphaproteobacteria</taxon>
        <taxon>Hyphomicrobiales</taxon>
        <taxon>Aurantimonadaceae</taxon>
        <taxon>Aureimonas</taxon>
    </lineage>
</organism>
<comment type="caution">
    <text evidence="4">The sequence shown here is derived from an EMBL/GenBank/DDBJ whole genome shotgun (WGS) entry which is preliminary data.</text>
</comment>
<dbReference type="Proteomes" id="UP000184290">
    <property type="component" value="Unassembled WGS sequence"/>
</dbReference>
<dbReference type="EMBL" id="FQZC01000002">
    <property type="protein sequence ID" value="SHJ21194.1"/>
    <property type="molecule type" value="Genomic_DNA"/>
</dbReference>
<keyword evidence="1" id="KW-0732">Signal</keyword>
<keyword evidence="5" id="KW-1185">Reference proteome</keyword>
<name>A0ABY1IIF4_9HYPH</name>
<feature type="compositionally biased region" description="Low complexity" evidence="2">
    <location>
        <begin position="192"/>
        <end position="204"/>
    </location>
</feature>
<gene>
    <name evidence="4" type="ORF">SAMN02745911_2032</name>
</gene>
<reference evidence="4 5" key="1">
    <citation type="submission" date="2016-11" db="EMBL/GenBank/DDBJ databases">
        <authorList>
            <person name="Varghese N."/>
            <person name="Submissions S."/>
        </authorList>
    </citation>
    <scope>NUCLEOTIDE SEQUENCE [LARGE SCALE GENOMIC DNA]</scope>
    <source>
        <strain evidence="4 5">DSM 21988</strain>
    </source>
</reference>
<dbReference type="InterPro" id="IPR013517">
    <property type="entry name" value="FG-GAP"/>
</dbReference>
<dbReference type="Gene3D" id="2.130.10.130">
    <property type="entry name" value="Integrin alpha, N-terminal"/>
    <property type="match status" value="1"/>
</dbReference>
<evidence type="ECO:0000256" key="2">
    <source>
        <dbReference type="SAM" id="MobiDB-lite"/>
    </source>
</evidence>
<feature type="region of interest" description="Disordered" evidence="2">
    <location>
        <begin position="183"/>
        <end position="204"/>
    </location>
</feature>
<evidence type="ECO:0000259" key="3">
    <source>
        <dbReference type="Pfam" id="PF19078"/>
    </source>
</evidence>
<evidence type="ECO:0000313" key="5">
    <source>
        <dbReference type="Proteomes" id="UP000184290"/>
    </source>
</evidence>
<dbReference type="InterPro" id="IPR028994">
    <property type="entry name" value="Integrin_alpha_N"/>
</dbReference>
<dbReference type="RefSeq" id="WP_082646826.1">
    <property type="nucleotide sequence ID" value="NZ_FQZC01000002.1"/>
</dbReference>
<proteinExistence type="predicted"/>
<dbReference type="Pfam" id="PF19078">
    <property type="entry name" value="Big_12"/>
    <property type="match status" value="1"/>
</dbReference>
<protein>
    <submittedName>
        <fullName evidence="4">FG-GAP repeat-containing protein</fullName>
    </submittedName>
</protein>
<sequence>MVTAARMKSGFVIVDANGRLPVAPGETIRIKPAAGRLKIARVGKGGKATPVEDVVAIASPKDGGDLVLLLDGHTRVVLDDFMKLCRKGSCDIELPDGKGGVVIIDGTSHAIATGGDGSLLLHITGDQATLSGLTDSFARYYDVLATDHEPTHHAGAPVAKPVIALGALAAAGGFVALAAGGGSHTHVQDPATPEQPVTPDTQTTQTTISLRAVAGPMNAQLGYQIIGPGGVVLASGMTDASGAAHAVIAGRFSGPIMIRVSSVNGDVSDYVDEATGNTVSLGDSLRGLFVVSDGNPTFIVSPITEFAVRASGITDATVPADAAAVGKVNAAVAAAFGIDLSQGVVTVLDSAYDEADGISAAEAYGQALAKLSGLDRVSGGIGQTLDQLLPHYTAAGAEGAFSADGLAMLDRGAVLYESSANRDDATLIVRDVNLGASDRPIGLALLTVTGSAVPLPEGDAKMNRAGLAQLGETIVARVDLPSSAVAGNTLYINVNGVSQAAHVLTFDNIVSGQVQIAIPVSSMSSEQNETVTIQARVGNAGPNGSTVSTSFAVDFMPPPTPTLAFNQDTGASSVDGITANGIVDVGGIADGAAWEYSTNAGATWTTGGDIHRFNLVAGTYPAGMVIARQKDAAGNSSAGATLAAQVLTSSPTVEIAIDRQALKAGDTATVTFTFSTEPVDFDIAGIEATYGLISNLVQSQSDRTVYTATFSASASAGSGNAVITVATGAYHDMAGNSGMPAQSQEIAVDTLAPTVLDISFLGKSNSSNSASSVGDYVEFGVSFSENVQLASSGTPPALAIMVGNTIRHAVFQRVDGGDTLVFRYTIQAGDTNGDGYDDLIIGSPGAGGQAGAYILFGSSGGAFAPATMVEYDGTSDSDAFNSDGVGTTMMGRGGNDQIYMTGPDSVGYGGAGDDTFIVHPSFLGSLANPDPGAPRSSRIDGGSGIDTMKIAEYYNGTTIDLRDLTAGSAAVTGDSPIENIEIVDLLAGGSASMLWVSEDSVIAMSRANVFMDDGRAQLLVKGDEGDTLDVQFLEGRPGYMLGGTINYNFQTYSIVRTDLVDVFVQQGITIAVL</sequence>
<feature type="domain" description="Bacterial Ig-like" evidence="3">
    <location>
        <begin position="648"/>
        <end position="747"/>
    </location>
</feature>